<comment type="similarity">
    <text evidence="2">Belongs to the Mediator complex subunit 18 family.</text>
</comment>
<dbReference type="AlphaFoldDB" id="A9P258"/>
<evidence type="ECO:0000313" key="6">
    <source>
        <dbReference type="EMBL" id="ABK26969.1"/>
    </source>
</evidence>
<keyword evidence="3" id="KW-0805">Transcription regulation</keyword>
<evidence type="ECO:0000256" key="1">
    <source>
        <dbReference type="ARBA" id="ARBA00004123"/>
    </source>
</evidence>
<proteinExistence type="evidence at transcript level"/>
<organism evidence="6">
    <name type="scientific">Picea sitchensis</name>
    <name type="common">Sitka spruce</name>
    <name type="synonym">Pinus sitchensis</name>
    <dbReference type="NCBI Taxonomy" id="3332"/>
    <lineage>
        <taxon>Eukaryota</taxon>
        <taxon>Viridiplantae</taxon>
        <taxon>Streptophyta</taxon>
        <taxon>Embryophyta</taxon>
        <taxon>Tracheophyta</taxon>
        <taxon>Spermatophyta</taxon>
        <taxon>Pinopsida</taxon>
        <taxon>Pinidae</taxon>
        <taxon>Conifers I</taxon>
        <taxon>Pinales</taxon>
        <taxon>Pinaceae</taxon>
        <taxon>Picea</taxon>
    </lineage>
</organism>
<dbReference type="GO" id="GO:0070847">
    <property type="term" value="C:core mediator complex"/>
    <property type="evidence" value="ECO:0007669"/>
    <property type="project" value="TreeGrafter"/>
</dbReference>
<dbReference type="InterPro" id="IPR019095">
    <property type="entry name" value="Mediator_Med18"/>
</dbReference>
<dbReference type="Gene3D" id="2.40.320.10">
    <property type="entry name" value="Hypothetical Protein Pfu-838710-001"/>
    <property type="match status" value="1"/>
</dbReference>
<evidence type="ECO:0000256" key="5">
    <source>
        <dbReference type="ARBA" id="ARBA00023242"/>
    </source>
</evidence>
<keyword evidence="4" id="KW-0804">Transcription</keyword>
<dbReference type="PANTHER" id="PTHR13321:SF2">
    <property type="entry name" value="MEDIATOR OF RNA POLYMERASE II TRANSCRIPTION SUBUNIT 18"/>
    <property type="match status" value="1"/>
</dbReference>
<evidence type="ECO:0000256" key="4">
    <source>
        <dbReference type="ARBA" id="ARBA00023163"/>
    </source>
</evidence>
<name>A9P258_PICSI</name>
<dbReference type="FunFam" id="2.40.320.10:FF:000004">
    <property type="entry name" value="Mediator of RNA polymerase II transcription subunit 18"/>
    <property type="match status" value="1"/>
</dbReference>
<evidence type="ECO:0000256" key="3">
    <source>
        <dbReference type="ARBA" id="ARBA00023015"/>
    </source>
</evidence>
<dbReference type="EMBL" id="EF087734">
    <property type="protein sequence ID" value="ABK26969.1"/>
    <property type="molecule type" value="mRNA"/>
</dbReference>
<protein>
    <recommendedName>
        <fullName evidence="7">Mediator of RNA polymerase II transcription subunit 18</fullName>
    </recommendedName>
</protein>
<dbReference type="PANTHER" id="PTHR13321">
    <property type="entry name" value="MEDIATOR OF RNA POLYMERASE II TRANSCRIPTION, SUBUNIT 18"/>
    <property type="match status" value="1"/>
</dbReference>
<evidence type="ECO:0008006" key="7">
    <source>
        <dbReference type="Google" id="ProtNLM"/>
    </source>
</evidence>
<evidence type="ECO:0000256" key="2">
    <source>
        <dbReference type="ARBA" id="ARBA00009814"/>
    </source>
</evidence>
<dbReference type="GO" id="GO:0006357">
    <property type="term" value="P:regulation of transcription by RNA polymerase II"/>
    <property type="evidence" value="ECO:0007669"/>
    <property type="project" value="InterPro"/>
</dbReference>
<keyword evidence="5" id="KW-0539">Nucleus</keyword>
<dbReference type="GO" id="GO:0003712">
    <property type="term" value="F:transcription coregulator activity"/>
    <property type="evidence" value="ECO:0007669"/>
    <property type="project" value="InterPro"/>
</dbReference>
<dbReference type="OMA" id="CIVQGII"/>
<sequence>MKPKVEAKECIVQGIIETQHVEALEVLLQGLCGVRKEKLKVHELLLKSGTNIGTSPSEVRLLCSLEQPDPSWTVSLIGGALKGAASEQVSALVRNREDSKVSSNALRFFYALGYKLDHELLRVGFAFHIQRAVRITVSVTSVQRIPKLHAIDEAVPVTPGLQLVEVSAPSTSDNYHEAVAAISAFSEFLSPLLHLSKPGVTTGVVSTASGAAGSLISRGISKLT</sequence>
<comment type="subcellular location">
    <subcellularLocation>
        <location evidence="1">Nucleus</location>
    </subcellularLocation>
</comment>
<accession>A9P258</accession>
<dbReference type="GO" id="GO:0016592">
    <property type="term" value="C:mediator complex"/>
    <property type="evidence" value="ECO:0007669"/>
    <property type="project" value="InterPro"/>
</dbReference>
<dbReference type="GO" id="GO:0006369">
    <property type="term" value="P:termination of RNA polymerase II transcription"/>
    <property type="evidence" value="ECO:0007669"/>
    <property type="project" value="TreeGrafter"/>
</dbReference>
<reference evidence="6" key="1">
    <citation type="journal article" date="2008" name="BMC Genomics">
        <title>A conifer genomics resource of 200,000 spruce (Picea spp.) ESTs and 6,464 high-quality, sequence-finished full-length cDNAs for Sitka spruce (Picea sitchensis).</title>
        <authorList>
            <person name="Ralph S.G."/>
            <person name="Chun H.J."/>
            <person name="Kolosova N."/>
            <person name="Cooper D."/>
            <person name="Oddy C."/>
            <person name="Ritland C.E."/>
            <person name="Kirkpatrick R."/>
            <person name="Moore R."/>
            <person name="Barber S."/>
            <person name="Holt R.A."/>
            <person name="Jones S.J."/>
            <person name="Marra M.A."/>
            <person name="Douglas C.J."/>
            <person name="Ritland K."/>
            <person name="Bohlmann J."/>
        </authorList>
    </citation>
    <scope>NUCLEOTIDE SEQUENCE</scope>
    <source>
        <tissue evidence="6">Green portion of the leader tissue</tissue>
    </source>
</reference>